<dbReference type="InterPro" id="IPR002562">
    <property type="entry name" value="3'-5'_exonuclease_dom"/>
</dbReference>
<dbReference type="InterPro" id="IPR036397">
    <property type="entry name" value="RNaseH_sf"/>
</dbReference>
<dbReference type="SMART" id="SM00341">
    <property type="entry name" value="HRDC"/>
    <property type="match status" value="1"/>
</dbReference>
<accession>A0A927K5A1</accession>
<dbReference type="Gene3D" id="1.10.150.80">
    <property type="entry name" value="HRDC domain"/>
    <property type="match status" value="2"/>
</dbReference>
<evidence type="ECO:0000256" key="1">
    <source>
        <dbReference type="SAM" id="MobiDB-lite"/>
    </source>
</evidence>
<organism evidence="3 4">
    <name type="scientific">Nocardioides donggukensis</name>
    <dbReference type="NCBI Taxonomy" id="2774019"/>
    <lineage>
        <taxon>Bacteria</taxon>
        <taxon>Bacillati</taxon>
        <taxon>Actinomycetota</taxon>
        <taxon>Actinomycetes</taxon>
        <taxon>Propionibacteriales</taxon>
        <taxon>Nocardioidaceae</taxon>
        <taxon>Nocardioides</taxon>
    </lineage>
</organism>
<dbReference type="PANTHER" id="PTHR47649:SF1">
    <property type="entry name" value="RIBONUCLEASE D"/>
    <property type="match status" value="1"/>
</dbReference>
<sequence length="444" mass="48551">MAEDRPPPPDDTPPSDGARTPEAADHPEAPDSPEAQPTPLLELRDGLPGITEDVAGLQSVAERIAAGTGPVAIDAERASGYRYSSRAYLIQLRRTGSGTALVDPIAFDDLKVLAEALDGTEWILHAASQDLGCLAEVGLRPGRLFDTELAGRLLGYPRVGLATLVETTLGQRLRKEHSAVDWSQRPLPEPWLEYAALDVEALVELREVMLAELERGGKAEWARQEFDHLLDFTPTVRAEPWRRTSQLHRVRGRRALAAVRALWETRDRIAAERDVTPGRILPDSAIIEAALALPRDKAALLATKGFHGRGAGRYANRWVAALAEARELPESELPQRGPRGDGPPVPRAWAEKDPVAARRLAHARTAMQALSEQWQVPVENILTPDYLRRLLWTPPQAREATALRGEVEDALVSLGARPWQVELTAPLLTEAILAGDVEPPPDPA</sequence>
<dbReference type="PROSITE" id="PS50967">
    <property type="entry name" value="HRDC"/>
    <property type="match status" value="1"/>
</dbReference>
<evidence type="ECO:0000313" key="3">
    <source>
        <dbReference type="EMBL" id="MBD8870532.1"/>
    </source>
</evidence>
<reference evidence="3" key="1">
    <citation type="submission" date="2020-09" db="EMBL/GenBank/DDBJ databases">
        <title>Nocardioides sp. strain MJB4 16S ribosomal RNA gene Genome sequencing and assembly.</title>
        <authorList>
            <person name="Kim I."/>
        </authorList>
    </citation>
    <scope>NUCLEOTIDE SEQUENCE</scope>
    <source>
        <strain evidence="3">MJB4</strain>
    </source>
</reference>
<proteinExistence type="predicted"/>
<evidence type="ECO:0000313" key="4">
    <source>
        <dbReference type="Proteomes" id="UP000616839"/>
    </source>
</evidence>
<feature type="region of interest" description="Disordered" evidence="1">
    <location>
        <begin position="329"/>
        <end position="349"/>
    </location>
</feature>
<name>A0A927K5A1_9ACTN</name>
<dbReference type="Gene3D" id="3.30.420.10">
    <property type="entry name" value="Ribonuclease H-like superfamily/Ribonuclease H"/>
    <property type="match status" value="1"/>
</dbReference>
<dbReference type="CDD" id="cd06142">
    <property type="entry name" value="RNaseD_exo"/>
    <property type="match status" value="1"/>
</dbReference>
<gene>
    <name evidence="3" type="ORF">IE331_12930</name>
</gene>
<dbReference type="InterPro" id="IPR051086">
    <property type="entry name" value="RNase_D-like"/>
</dbReference>
<dbReference type="Pfam" id="PF18305">
    <property type="entry name" value="DNA_pol_A_exoN"/>
    <property type="match status" value="1"/>
</dbReference>
<keyword evidence="4" id="KW-1185">Reference proteome</keyword>
<protein>
    <submittedName>
        <fullName evidence="3">Ribonuclease D</fullName>
    </submittedName>
</protein>
<dbReference type="PANTHER" id="PTHR47649">
    <property type="entry name" value="RIBONUCLEASE D"/>
    <property type="match status" value="1"/>
</dbReference>
<evidence type="ECO:0000259" key="2">
    <source>
        <dbReference type="PROSITE" id="PS50967"/>
    </source>
</evidence>
<dbReference type="SUPFAM" id="SSF53098">
    <property type="entry name" value="Ribonuclease H-like"/>
    <property type="match status" value="1"/>
</dbReference>
<dbReference type="RefSeq" id="WP_192143819.1">
    <property type="nucleotide sequence ID" value="NZ_JACYXZ010000003.1"/>
</dbReference>
<dbReference type="GO" id="GO:0006139">
    <property type="term" value="P:nucleobase-containing compound metabolic process"/>
    <property type="evidence" value="ECO:0007669"/>
    <property type="project" value="InterPro"/>
</dbReference>
<dbReference type="Proteomes" id="UP000616839">
    <property type="component" value="Unassembled WGS sequence"/>
</dbReference>
<dbReference type="GO" id="GO:0003676">
    <property type="term" value="F:nucleic acid binding"/>
    <property type="evidence" value="ECO:0007669"/>
    <property type="project" value="InterPro"/>
</dbReference>
<dbReference type="GO" id="GO:0000166">
    <property type="term" value="F:nucleotide binding"/>
    <property type="evidence" value="ECO:0007669"/>
    <property type="project" value="InterPro"/>
</dbReference>
<dbReference type="InterPro" id="IPR010997">
    <property type="entry name" value="HRDC-like_sf"/>
</dbReference>
<dbReference type="SMART" id="SM00474">
    <property type="entry name" value="35EXOc"/>
    <property type="match status" value="1"/>
</dbReference>
<dbReference type="InterPro" id="IPR041605">
    <property type="entry name" value="Exo_C"/>
</dbReference>
<dbReference type="Pfam" id="PF00570">
    <property type="entry name" value="HRDC"/>
    <property type="match status" value="1"/>
</dbReference>
<dbReference type="Pfam" id="PF01612">
    <property type="entry name" value="DNA_pol_A_exo1"/>
    <property type="match status" value="1"/>
</dbReference>
<comment type="caution">
    <text evidence="3">The sequence shown here is derived from an EMBL/GenBank/DDBJ whole genome shotgun (WGS) entry which is preliminary data.</text>
</comment>
<dbReference type="SUPFAM" id="SSF47819">
    <property type="entry name" value="HRDC-like"/>
    <property type="match status" value="1"/>
</dbReference>
<feature type="domain" description="HRDC" evidence="2">
    <location>
        <begin position="252"/>
        <end position="332"/>
    </location>
</feature>
<dbReference type="AlphaFoldDB" id="A0A927K5A1"/>
<dbReference type="InterPro" id="IPR044876">
    <property type="entry name" value="HRDC_dom_sf"/>
</dbReference>
<dbReference type="InterPro" id="IPR012337">
    <property type="entry name" value="RNaseH-like_sf"/>
</dbReference>
<feature type="region of interest" description="Disordered" evidence="1">
    <location>
        <begin position="1"/>
        <end position="45"/>
    </location>
</feature>
<dbReference type="InterPro" id="IPR002121">
    <property type="entry name" value="HRDC_dom"/>
</dbReference>
<dbReference type="EMBL" id="JACYXZ010000003">
    <property type="protein sequence ID" value="MBD8870532.1"/>
    <property type="molecule type" value="Genomic_DNA"/>
</dbReference>
<dbReference type="GO" id="GO:0008408">
    <property type="term" value="F:3'-5' exonuclease activity"/>
    <property type="evidence" value="ECO:0007669"/>
    <property type="project" value="InterPro"/>
</dbReference>